<gene>
    <name evidence="3" type="ORF">RND71_007102</name>
</gene>
<dbReference type="PANTHER" id="PTHR47976">
    <property type="entry name" value="G-TYPE LECTIN S-RECEPTOR-LIKE SERINE/THREONINE-PROTEIN KINASE SD2-5"/>
    <property type="match status" value="1"/>
</dbReference>
<comment type="caution">
    <text evidence="3">The sequence shown here is derived from an EMBL/GenBank/DDBJ whole genome shotgun (WGS) entry which is preliminary data.</text>
</comment>
<dbReference type="PANTHER" id="PTHR47976:SF15">
    <property type="entry name" value="G-TYPE LECTIN S-RECEPTOR-LIKE SERINE_THREONINE-PROTEIN KINASE RLK1"/>
    <property type="match status" value="1"/>
</dbReference>
<keyword evidence="4" id="KW-1185">Reference proteome</keyword>
<name>A0AAE1SLR7_9SOLA</name>
<dbReference type="AlphaFoldDB" id="A0AAE1SLR7"/>
<keyword evidence="2" id="KW-0812">Transmembrane</keyword>
<feature type="transmembrane region" description="Helical" evidence="2">
    <location>
        <begin position="12"/>
        <end position="33"/>
    </location>
</feature>
<evidence type="ECO:0000256" key="2">
    <source>
        <dbReference type="SAM" id="Phobius"/>
    </source>
</evidence>
<accession>A0AAE1SLR7</accession>
<keyword evidence="2" id="KW-0472">Membrane</keyword>
<keyword evidence="1" id="KW-0732">Signal</keyword>
<dbReference type="InterPro" id="IPR051343">
    <property type="entry name" value="G-type_lectin_kinases/EP1-like"/>
</dbReference>
<evidence type="ECO:0000256" key="1">
    <source>
        <dbReference type="ARBA" id="ARBA00022729"/>
    </source>
</evidence>
<organism evidence="3 4">
    <name type="scientific">Anisodus tanguticus</name>
    <dbReference type="NCBI Taxonomy" id="243964"/>
    <lineage>
        <taxon>Eukaryota</taxon>
        <taxon>Viridiplantae</taxon>
        <taxon>Streptophyta</taxon>
        <taxon>Embryophyta</taxon>
        <taxon>Tracheophyta</taxon>
        <taxon>Spermatophyta</taxon>
        <taxon>Magnoliopsida</taxon>
        <taxon>eudicotyledons</taxon>
        <taxon>Gunneridae</taxon>
        <taxon>Pentapetalae</taxon>
        <taxon>asterids</taxon>
        <taxon>lamiids</taxon>
        <taxon>Solanales</taxon>
        <taxon>Solanaceae</taxon>
        <taxon>Solanoideae</taxon>
        <taxon>Hyoscyameae</taxon>
        <taxon>Anisodus</taxon>
    </lineage>
</organism>
<proteinExistence type="predicted"/>
<dbReference type="Proteomes" id="UP001291623">
    <property type="component" value="Unassembled WGS sequence"/>
</dbReference>
<reference evidence="3" key="1">
    <citation type="submission" date="2023-12" db="EMBL/GenBank/DDBJ databases">
        <title>Genome assembly of Anisodus tanguticus.</title>
        <authorList>
            <person name="Wang Y.-J."/>
        </authorList>
    </citation>
    <scope>NUCLEOTIDE SEQUENCE</scope>
    <source>
        <strain evidence="3">KB-2021</strain>
        <tissue evidence="3">Leaf</tissue>
    </source>
</reference>
<sequence length="189" mass="21680">MAYLRSISTRKSLKVLMFGLLFGQYMKISVIVFSTERGTGVCGYNRICRLNIDKRLDCQCPQAFSLVDPEDDYKGCIPDYVQDCGENQENAGNHVEMETITNIDWPMSDYELLQPFDEEKCKNACLNDCMCAVSIFREYSCWKKKLPLSNGRVNSKEFIKRRKGNIALEDPNSSKAKSKNQETIILIEE</sequence>
<evidence type="ECO:0000313" key="4">
    <source>
        <dbReference type="Proteomes" id="UP001291623"/>
    </source>
</evidence>
<keyword evidence="2" id="KW-1133">Transmembrane helix</keyword>
<protein>
    <submittedName>
        <fullName evidence="3">Uncharacterized protein</fullName>
    </submittedName>
</protein>
<dbReference type="EMBL" id="JAVYJV010000004">
    <property type="protein sequence ID" value="KAK4371718.1"/>
    <property type="molecule type" value="Genomic_DNA"/>
</dbReference>
<evidence type="ECO:0000313" key="3">
    <source>
        <dbReference type="EMBL" id="KAK4371718.1"/>
    </source>
</evidence>